<gene>
    <name evidence="2" type="ORF">CVIRNUC_000588</name>
</gene>
<keyword evidence="3" id="KW-1185">Reference proteome</keyword>
<dbReference type="AlphaFoldDB" id="A0AAV1HQN0"/>
<dbReference type="PANTHER" id="PTHR32091">
    <property type="entry name" value="EUKARYOTIC TRANSLATION INITIATION FACTOR 4B"/>
    <property type="match status" value="1"/>
</dbReference>
<dbReference type="GO" id="GO:0003729">
    <property type="term" value="F:mRNA binding"/>
    <property type="evidence" value="ECO:0007669"/>
    <property type="project" value="TreeGrafter"/>
</dbReference>
<dbReference type="GO" id="GO:0003743">
    <property type="term" value="F:translation initiation factor activity"/>
    <property type="evidence" value="ECO:0007669"/>
    <property type="project" value="InterPro"/>
</dbReference>
<feature type="compositionally biased region" description="Low complexity" evidence="1">
    <location>
        <begin position="291"/>
        <end position="301"/>
    </location>
</feature>
<name>A0AAV1HQN0_9CHLO</name>
<evidence type="ECO:0000313" key="2">
    <source>
        <dbReference type="EMBL" id="CAK0735481.1"/>
    </source>
</evidence>
<evidence type="ECO:0000313" key="3">
    <source>
        <dbReference type="Proteomes" id="UP001314263"/>
    </source>
</evidence>
<feature type="region of interest" description="Disordered" evidence="1">
    <location>
        <begin position="355"/>
        <end position="396"/>
    </location>
</feature>
<feature type="compositionally biased region" description="Pro residues" evidence="1">
    <location>
        <begin position="280"/>
        <end position="290"/>
    </location>
</feature>
<feature type="region of interest" description="Disordered" evidence="1">
    <location>
        <begin position="53"/>
        <end position="160"/>
    </location>
</feature>
<feature type="region of interest" description="Disordered" evidence="1">
    <location>
        <begin position="193"/>
        <end position="325"/>
    </location>
</feature>
<dbReference type="PANTHER" id="PTHR32091:SF20">
    <property type="entry name" value="EUKARYOTIC TRANSLATION INITIATION FACTOR 4B1"/>
    <property type="match status" value="1"/>
</dbReference>
<organism evidence="2 3">
    <name type="scientific">Coccomyxa viridis</name>
    <dbReference type="NCBI Taxonomy" id="1274662"/>
    <lineage>
        <taxon>Eukaryota</taxon>
        <taxon>Viridiplantae</taxon>
        <taxon>Chlorophyta</taxon>
        <taxon>core chlorophytes</taxon>
        <taxon>Trebouxiophyceae</taxon>
        <taxon>Trebouxiophyceae incertae sedis</taxon>
        <taxon>Coccomyxaceae</taxon>
        <taxon>Coccomyxa</taxon>
    </lineage>
</organism>
<accession>A0AAV1HQN0</accession>
<dbReference type="EMBL" id="CAUYUE010000001">
    <property type="protein sequence ID" value="CAK0735481.1"/>
    <property type="molecule type" value="Genomic_DNA"/>
</dbReference>
<feature type="compositionally biased region" description="Basic and acidic residues" evidence="1">
    <location>
        <begin position="111"/>
        <end position="120"/>
    </location>
</feature>
<dbReference type="InterPro" id="IPR010433">
    <property type="entry name" value="EIF-4B_pln"/>
</dbReference>
<feature type="compositionally biased region" description="Low complexity" evidence="1">
    <location>
        <begin position="215"/>
        <end position="233"/>
    </location>
</feature>
<comment type="caution">
    <text evidence="2">The sequence shown here is derived from an EMBL/GenBank/DDBJ whole genome shotgun (WGS) entry which is preliminary data.</text>
</comment>
<dbReference type="Proteomes" id="UP001314263">
    <property type="component" value="Unassembled WGS sequence"/>
</dbReference>
<protein>
    <submittedName>
        <fullName evidence="2">Uncharacterized protein</fullName>
    </submittedName>
</protein>
<proteinExistence type="predicted"/>
<reference evidence="2 3" key="1">
    <citation type="submission" date="2023-10" db="EMBL/GenBank/DDBJ databases">
        <authorList>
            <person name="Maclean D."/>
            <person name="Macfadyen A."/>
        </authorList>
    </citation>
    <scope>NUCLEOTIDE SEQUENCE [LARGE SCALE GENOMIC DNA]</scope>
</reference>
<sequence>MARRVKSSSMTLRDFHDKTPGQAPTGLPSKPSPNGGYVHDTMDVESVESRFSDMSLSPFGGHGNYAHSDGQMSGSPYKANGNPPYAMLGSRDSWGAQRGFERPLSGHTRPMRSDDSHDSEFTPPPPPRYNADWIEERAKRSGSRTPDSEGTESSFHYDVRHLPSHDEYSYRNHYVSQTSADTALEPTWKAAGHPVAGLSGQRPKLQLHPRSAPLPADASEQPQPAPAASGQRPKLQLQPRSKPAEGGGARQSSLFGAARPREDILKERGVDPVAANVGLPPAPPAHPAPPARSALAAHAPADQIASGWQTVGAKRGQHGYGQGPDLVGSGEDLLLSSTAPARPFHLAGYQPYDNAAYGGYGHPQGRQSYGLERDAVGEGEPGFPGRRGLPTREDLF</sequence>
<feature type="region of interest" description="Disordered" evidence="1">
    <location>
        <begin position="1"/>
        <end position="40"/>
    </location>
</feature>
<evidence type="ECO:0000256" key="1">
    <source>
        <dbReference type="SAM" id="MobiDB-lite"/>
    </source>
</evidence>
<feature type="compositionally biased region" description="Basic and acidic residues" evidence="1">
    <location>
        <begin position="259"/>
        <end position="270"/>
    </location>
</feature>